<dbReference type="EMBL" id="JBGBPQ010000023">
    <property type="protein sequence ID" value="KAL1500285.1"/>
    <property type="molecule type" value="Genomic_DNA"/>
</dbReference>
<evidence type="ECO:0000313" key="1">
    <source>
        <dbReference type="EMBL" id="KAL1500285.1"/>
    </source>
</evidence>
<dbReference type="Proteomes" id="UP001515480">
    <property type="component" value="Unassembled WGS sequence"/>
</dbReference>
<accession>A0AB34IM35</accession>
<proteinExistence type="predicted"/>
<evidence type="ECO:0000313" key="2">
    <source>
        <dbReference type="Proteomes" id="UP001515480"/>
    </source>
</evidence>
<organism evidence="1 2">
    <name type="scientific">Prymnesium parvum</name>
    <name type="common">Toxic golden alga</name>
    <dbReference type="NCBI Taxonomy" id="97485"/>
    <lineage>
        <taxon>Eukaryota</taxon>
        <taxon>Haptista</taxon>
        <taxon>Haptophyta</taxon>
        <taxon>Prymnesiophyceae</taxon>
        <taxon>Prymnesiales</taxon>
        <taxon>Prymnesiaceae</taxon>
        <taxon>Prymnesium</taxon>
    </lineage>
</organism>
<dbReference type="Gene3D" id="1.10.472.10">
    <property type="entry name" value="Cyclin-like"/>
    <property type="match status" value="2"/>
</dbReference>
<dbReference type="GO" id="GO:0006357">
    <property type="term" value="P:regulation of transcription by RNA polymerase II"/>
    <property type="evidence" value="ECO:0007669"/>
    <property type="project" value="InterPro"/>
</dbReference>
<dbReference type="InterPro" id="IPR043198">
    <property type="entry name" value="Cyclin/Ssn8"/>
</dbReference>
<evidence type="ECO:0008006" key="3">
    <source>
        <dbReference type="Google" id="ProtNLM"/>
    </source>
</evidence>
<keyword evidence="2" id="KW-1185">Reference proteome</keyword>
<protein>
    <recommendedName>
        <fullName evidence="3">Cyclin-Q</fullName>
    </recommendedName>
</protein>
<dbReference type="GO" id="GO:0016538">
    <property type="term" value="F:cyclin-dependent protein serine/threonine kinase regulator activity"/>
    <property type="evidence" value="ECO:0007669"/>
    <property type="project" value="InterPro"/>
</dbReference>
<gene>
    <name evidence="1" type="ORF">AB1Y20_012952</name>
</gene>
<comment type="caution">
    <text evidence="1">The sequence shown here is derived from an EMBL/GenBank/DDBJ whole genome shotgun (WGS) entry which is preliminary data.</text>
</comment>
<dbReference type="AlphaFoldDB" id="A0AB34IM35"/>
<name>A0AB34IM35_PRYPA</name>
<sequence length="236" mass="25613">MEEETSVAASARGLKAGTTLRTAAIMLNISDSAVFSALHFWHEFGRLRTSADAGPARAEEALLAACLLLASKVEEEPRRIRDVINCVQFAFNGEKLHNPHRYWEKKERVLLLEQQLLRALAFDTAVEQPLFYLLHYLSAAGASPAWCELSVCLANDCCASADCALRPARLVAAAALGTAAALLGKELPPQWHAVLGVEFGSLQEVSKAMLEVYTHTAHKTHNVSVSAETSEIKSSS</sequence>
<dbReference type="InterPro" id="IPR036915">
    <property type="entry name" value="Cyclin-like_sf"/>
</dbReference>
<dbReference type="SUPFAM" id="SSF47954">
    <property type="entry name" value="Cyclin-like"/>
    <property type="match status" value="2"/>
</dbReference>
<reference evidence="1 2" key="1">
    <citation type="journal article" date="2024" name="Science">
        <title>Giant polyketide synthase enzymes in the biosynthesis of giant marine polyether toxins.</title>
        <authorList>
            <person name="Fallon T.R."/>
            <person name="Shende V.V."/>
            <person name="Wierzbicki I.H."/>
            <person name="Pendleton A.L."/>
            <person name="Watervoot N.F."/>
            <person name="Auber R.P."/>
            <person name="Gonzalez D.J."/>
            <person name="Wisecaver J.H."/>
            <person name="Moore B.S."/>
        </authorList>
    </citation>
    <scope>NUCLEOTIDE SEQUENCE [LARGE SCALE GENOMIC DNA]</scope>
    <source>
        <strain evidence="1 2">12B1</strain>
    </source>
</reference>
<dbReference type="PANTHER" id="PTHR10026">
    <property type="entry name" value="CYCLIN"/>
    <property type="match status" value="1"/>
</dbReference>